<accession>A0A1B7XDN8</accession>
<name>A0A1B7XDN8_9BACT</name>
<dbReference type="OrthoDB" id="5443872at2"/>
<protein>
    <recommendedName>
        <fullName evidence="4">Phage tail tape measure protein domain-containing protein</fullName>
    </recommendedName>
</protein>
<evidence type="ECO:0000313" key="2">
    <source>
        <dbReference type="EMBL" id="OBQ52121.1"/>
    </source>
</evidence>
<evidence type="ECO:0000313" key="3">
    <source>
        <dbReference type="Proteomes" id="UP000091979"/>
    </source>
</evidence>
<keyword evidence="1" id="KW-0472">Membrane</keyword>
<gene>
    <name evidence="2" type="ORF">SP90_08040</name>
</gene>
<evidence type="ECO:0000256" key="1">
    <source>
        <dbReference type="SAM" id="Phobius"/>
    </source>
</evidence>
<dbReference type="EMBL" id="JXMS01000011">
    <property type="protein sequence ID" value="OBQ52121.1"/>
    <property type="molecule type" value="Genomic_DNA"/>
</dbReference>
<keyword evidence="3" id="KW-1185">Reference proteome</keyword>
<dbReference type="RefSeq" id="WP_066854371.1">
    <property type="nucleotide sequence ID" value="NZ_JXMS01000011.1"/>
</dbReference>
<dbReference type="AlphaFoldDB" id="A0A1B7XDN8"/>
<organism evidence="2 3">
    <name type="scientific">Halodesulfovibrio spirochaetisodalis</name>
    <dbReference type="NCBI Taxonomy" id="1560234"/>
    <lineage>
        <taxon>Bacteria</taxon>
        <taxon>Pseudomonadati</taxon>
        <taxon>Thermodesulfobacteriota</taxon>
        <taxon>Desulfovibrionia</taxon>
        <taxon>Desulfovibrionales</taxon>
        <taxon>Desulfovibrionaceae</taxon>
        <taxon>Halodesulfovibrio</taxon>
    </lineage>
</organism>
<dbReference type="STRING" id="1560234.SP90_08040"/>
<comment type="caution">
    <text evidence="2">The sequence shown here is derived from an EMBL/GenBank/DDBJ whole genome shotgun (WGS) entry which is preliminary data.</text>
</comment>
<keyword evidence="1" id="KW-1133">Transmembrane helix</keyword>
<feature type="transmembrane region" description="Helical" evidence="1">
    <location>
        <begin position="450"/>
        <end position="469"/>
    </location>
</feature>
<feature type="transmembrane region" description="Helical" evidence="1">
    <location>
        <begin position="475"/>
        <end position="496"/>
    </location>
</feature>
<feature type="transmembrane region" description="Helical" evidence="1">
    <location>
        <begin position="420"/>
        <end position="441"/>
    </location>
</feature>
<evidence type="ECO:0008006" key="4">
    <source>
        <dbReference type="Google" id="ProtNLM"/>
    </source>
</evidence>
<dbReference type="Proteomes" id="UP000091979">
    <property type="component" value="Unassembled WGS sequence"/>
</dbReference>
<sequence length="623" mass="65403">MAENKETVMVEVGGAIAPALNAVTQAVEKEYIKIGDSLRDLKNKQNMLEKFDPQQVRKAGREYRTLKREADKLERAVARVPKPSKEMTQSMHAARKAANEAKSSYVQQRSRLKELGDSLRAAGVDTKRCSLEQDRLSKAIGKTEVRMSKMRAGKGGIVKIGKAFETTARFAGYLGIGIGKAVDFTKKMSAVNAQTAQQEKLAQSLGVSGKAFGAWSALAADAGLKSDSASKMIQNMNTKFGEAKKSGDVKPMTESLKMLGLSFKDLEKLSPEQQFETIATAIKGAGDAQVAQSAAKKLFGGDATVFFGHLRTMKGGLKDIYAEQAKYNVLSEEGRSGAVKYASAMGNVGSVVSSASAEFFGLIGGALAPFIEEIGPKIGALFNEHRDSIKAFGAMIGEVLPKVVDVAFSLLDTVVSVSDALGGFGNVAAVVGSVLGMKFVYSGYQMVKTLFGVGQAVAPLLSGVFPALIGGIKAVGLAFMSNPIGLAISVAVLAVGRLISTWDKLKAAFNAGGIGSAIATFFGMGGDSEEEKKAEESKKPVIGAVPGEYTPSLQANASIAGGTPRKELLPVSVTQSQASSNQVTDNRTVTINVYAAEGQAPKAVAEAVHDCFTGESGALYDCA</sequence>
<reference evidence="2 3" key="1">
    <citation type="submission" date="2015-01" db="EMBL/GenBank/DDBJ databases">
        <title>Desulfovibrio sp. JC271 draft genome sequence.</title>
        <authorList>
            <person name="Shivani Y."/>
            <person name="Subhash Y."/>
            <person name="Sasikala C."/>
            <person name="Ramana C.V."/>
        </authorList>
    </citation>
    <scope>NUCLEOTIDE SEQUENCE [LARGE SCALE GENOMIC DNA]</scope>
    <source>
        <strain evidence="2 3">JC271</strain>
    </source>
</reference>
<proteinExistence type="predicted"/>
<dbReference type="PATRIC" id="fig|1560234.3.peg.426"/>
<keyword evidence="1" id="KW-0812">Transmembrane</keyword>